<dbReference type="EMBL" id="VIEB01000158">
    <property type="protein sequence ID" value="TQE03298.1"/>
    <property type="molecule type" value="Genomic_DNA"/>
</dbReference>
<dbReference type="PANTHER" id="PTHR33463">
    <property type="entry name" value="NB-ARC DOMAIN-CONTAINING PROTEIN-RELATED"/>
    <property type="match status" value="1"/>
</dbReference>
<evidence type="ECO:0000313" key="8">
    <source>
        <dbReference type="EMBL" id="TQE03298.1"/>
    </source>
</evidence>
<dbReference type="Proteomes" id="UP000315295">
    <property type="component" value="Unassembled WGS sequence"/>
</dbReference>
<evidence type="ECO:0000256" key="3">
    <source>
        <dbReference type="ARBA" id="ARBA00022821"/>
    </source>
</evidence>
<dbReference type="Gene3D" id="3.40.50.300">
    <property type="entry name" value="P-loop containing nucleotide triphosphate hydrolases"/>
    <property type="match status" value="1"/>
</dbReference>
<dbReference type="PRINTS" id="PR00364">
    <property type="entry name" value="DISEASERSIST"/>
</dbReference>
<dbReference type="InterPro" id="IPR050905">
    <property type="entry name" value="Plant_NBS-LRR"/>
</dbReference>
<proteinExistence type="inferred from homology"/>
<dbReference type="InterPro" id="IPR032675">
    <property type="entry name" value="LRR_dom_sf"/>
</dbReference>
<dbReference type="InterPro" id="IPR002182">
    <property type="entry name" value="NB-ARC"/>
</dbReference>
<protein>
    <submittedName>
        <fullName evidence="8">Uncharacterized protein</fullName>
    </submittedName>
</protein>
<dbReference type="GO" id="GO:0005524">
    <property type="term" value="F:ATP binding"/>
    <property type="evidence" value="ECO:0007669"/>
    <property type="project" value="UniProtKB-KW"/>
</dbReference>
<feature type="domain" description="Disease resistance protein At4g27190-like leucine-rich repeats" evidence="7">
    <location>
        <begin position="861"/>
        <end position="964"/>
    </location>
</feature>
<comment type="caution">
    <text evidence="8">The sequence shown here is derived from an EMBL/GenBank/DDBJ whole genome shotgun (WGS) entry which is preliminary data.</text>
</comment>
<organism evidence="8 9">
    <name type="scientific">Malus baccata</name>
    <name type="common">Siberian crab apple</name>
    <name type="synonym">Pyrus baccata</name>
    <dbReference type="NCBI Taxonomy" id="106549"/>
    <lineage>
        <taxon>Eukaryota</taxon>
        <taxon>Viridiplantae</taxon>
        <taxon>Streptophyta</taxon>
        <taxon>Embryophyta</taxon>
        <taxon>Tracheophyta</taxon>
        <taxon>Spermatophyta</taxon>
        <taxon>Magnoliopsida</taxon>
        <taxon>eudicotyledons</taxon>
        <taxon>Gunneridae</taxon>
        <taxon>Pentapetalae</taxon>
        <taxon>rosids</taxon>
        <taxon>fabids</taxon>
        <taxon>Rosales</taxon>
        <taxon>Rosaceae</taxon>
        <taxon>Amygdaloideae</taxon>
        <taxon>Maleae</taxon>
        <taxon>Malus</taxon>
    </lineage>
</organism>
<evidence type="ECO:0000256" key="1">
    <source>
        <dbReference type="ARBA" id="ARBA00008894"/>
    </source>
</evidence>
<evidence type="ECO:0000313" key="9">
    <source>
        <dbReference type="Proteomes" id="UP000315295"/>
    </source>
</evidence>
<dbReference type="InterPro" id="IPR042197">
    <property type="entry name" value="Apaf_helical"/>
</dbReference>
<reference evidence="8 9" key="1">
    <citation type="journal article" date="2019" name="G3 (Bethesda)">
        <title>Sequencing of a Wild Apple (Malus baccata) Genome Unravels the Differences Between Cultivated and Wild Apple Species Regarding Disease Resistance and Cold Tolerance.</title>
        <authorList>
            <person name="Chen X."/>
        </authorList>
    </citation>
    <scope>NUCLEOTIDE SEQUENCE [LARGE SCALE GENOMIC DNA]</scope>
    <source>
        <strain evidence="9">cv. Shandingzi</strain>
        <tissue evidence="8">Leaves</tissue>
    </source>
</reference>
<dbReference type="Pfam" id="PF23247">
    <property type="entry name" value="LRR_RPS2"/>
    <property type="match status" value="1"/>
</dbReference>
<evidence type="ECO:0000259" key="6">
    <source>
        <dbReference type="Pfam" id="PF00931"/>
    </source>
</evidence>
<gene>
    <name evidence="8" type="ORF">C1H46_011110</name>
</gene>
<dbReference type="GO" id="GO:0043531">
    <property type="term" value="F:ADP binding"/>
    <property type="evidence" value="ECO:0007669"/>
    <property type="project" value="InterPro"/>
</dbReference>
<dbReference type="Gene3D" id="3.80.10.10">
    <property type="entry name" value="Ribonuclease Inhibitor"/>
    <property type="match status" value="2"/>
</dbReference>
<dbReference type="Gene3D" id="1.10.8.430">
    <property type="entry name" value="Helical domain of apoptotic protease-activating factors"/>
    <property type="match status" value="1"/>
</dbReference>
<keyword evidence="9" id="KW-1185">Reference proteome</keyword>
<accession>A0A540MWZ1</accession>
<dbReference type="InterPro" id="IPR027417">
    <property type="entry name" value="P-loop_NTPase"/>
</dbReference>
<dbReference type="Pfam" id="PF00931">
    <property type="entry name" value="NB-ARC"/>
    <property type="match status" value="1"/>
</dbReference>
<feature type="coiled-coil region" evidence="5">
    <location>
        <begin position="26"/>
        <end position="60"/>
    </location>
</feature>
<evidence type="ECO:0000256" key="4">
    <source>
        <dbReference type="ARBA" id="ARBA00022840"/>
    </source>
</evidence>
<dbReference type="PANTHER" id="PTHR33463:SF198">
    <property type="entry name" value="RPP4C3"/>
    <property type="match status" value="1"/>
</dbReference>
<feature type="domain" description="NB-ARC" evidence="6">
    <location>
        <begin position="157"/>
        <end position="337"/>
    </location>
</feature>
<dbReference type="SUPFAM" id="SSF52058">
    <property type="entry name" value="L domain-like"/>
    <property type="match status" value="1"/>
</dbReference>
<dbReference type="GO" id="GO:0006952">
    <property type="term" value="P:defense response"/>
    <property type="evidence" value="ECO:0007669"/>
    <property type="project" value="UniProtKB-KW"/>
</dbReference>
<sequence length="988" mass="111401">MECVIQIVGKVAEYAVEPAIRQVGYLAHCKINLENLQTQVNDLSAARERLEREVVGAEEKGEKIQPDVQNWLNHVVEITEKAKELWKPDTQAKMSCLRGVCPNPVLRYKLGRRSTKLKQAVFNLYDKRNFASISYNVRPQDITMVSHKQYEAFDSRTSTVKKIMDELRIPNTDLILVYGIGGVGKTTLVEEVLRQVVKEKLFADAVMVRREEVLAAKEKLLADAVMVRSVQNPSLEAIQKEIARKLGMEVQESETMSVRSLHLCDRVKHKKVLVILDNIWKSIDLESLGLPCLPNCRILLTSRTRKLLSSEKRLQKDFELRVLNEKEAWRLFETKAGDVVKNPDIRTVATDVAKKCGGWPLLVVAVASSLRTKSTLPVWKNALSRLKVFDNEDSAEQEAYSALEWSYNQLDDQKLKPLFLICGIVVNRWGCGNLTDLLKYTIGLGLFKNIDSVEDTGYESHARIEELKDSGLLLDSEGNTSIRMHDLLRDVAISIASKGHRALLRAKKDVLKEWPNIKEFSENCTMISLSCKNIPRLPEVLKCQQLEYFYLHFGDLLEIPGNFFEEMNELKVMDLTKARISSLPPSLHLLQNLRTLCLDLCVLGDVALVGQLSQLEILSFLYSELKELPEEIGKLTRLRLLDLSGCSQLEVIAPNVISRLTSLEDLRMENSFNGWVPEGVSGERSNASLSELKDLPHLAALSIHVPDAGSIPTDLFTDKLKRYQILIGTSSREWYSVDETLNTLKLKLPTGSELDRGLEMLLKRSCEDLYLDGSEGADNVVHHPGSEDFRQLKHLHVENNAQFTHIITEEVVLPNLTSLEVRYCDHLTFVLSSSMARNRVSMEEIVVGCSALKDIGSSAIPFQNLTTLEVVGCDSLKYLATYTIAKTLKRLREMVVADCNTITEVVATTSDGDDAGYDGEISFCQLQSLELNRLPSLQDFFSGNCIVKFPSLKTVNIYECPKLKINSSEWKSSPELQGVQITEDVWWC</sequence>
<dbReference type="SUPFAM" id="SSF52540">
    <property type="entry name" value="P-loop containing nucleoside triphosphate hydrolases"/>
    <property type="match status" value="1"/>
</dbReference>
<evidence type="ECO:0000256" key="2">
    <source>
        <dbReference type="ARBA" id="ARBA00022741"/>
    </source>
</evidence>
<dbReference type="InterPro" id="IPR057135">
    <property type="entry name" value="At4g27190-like_LRR"/>
</dbReference>
<keyword evidence="4" id="KW-0067">ATP-binding</keyword>
<keyword evidence="2" id="KW-0547">Nucleotide-binding</keyword>
<evidence type="ECO:0000259" key="7">
    <source>
        <dbReference type="Pfam" id="PF23247"/>
    </source>
</evidence>
<name>A0A540MWZ1_MALBA</name>
<keyword evidence="5" id="KW-0175">Coiled coil</keyword>
<evidence type="ECO:0000256" key="5">
    <source>
        <dbReference type="SAM" id="Coils"/>
    </source>
</evidence>
<comment type="similarity">
    <text evidence="1">Belongs to the disease resistance NB-LRR family.</text>
</comment>
<dbReference type="AlphaFoldDB" id="A0A540MWZ1"/>
<keyword evidence="3" id="KW-0611">Plant defense</keyword>